<organism evidence="2 3">
    <name type="scientific">Apodemus speciosus</name>
    <name type="common">Large Japanese field mouse</name>
    <dbReference type="NCBI Taxonomy" id="105296"/>
    <lineage>
        <taxon>Eukaryota</taxon>
        <taxon>Metazoa</taxon>
        <taxon>Chordata</taxon>
        <taxon>Craniata</taxon>
        <taxon>Vertebrata</taxon>
        <taxon>Euteleostomi</taxon>
        <taxon>Mammalia</taxon>
        <taxon>Eutheria</taxon>
        <taxon>Euarchontoglires</taxon>
        <taxon>Glires</taxon>
        <taxon>Rodentia</taxon>
        <taxon>Myomorpha</taxon>
        <taxon>Muroidea</taxon>
        <taxon>Muridae</taxon>
        <taxon>Murinae</taxon>
        <taxon>Apodemus</taxon>
    </lineage>
</organism>
<keyword evidence="3" id="KW-1185">Reference proteome</keyword>
<comment type="caution">
    <text evidence="2">The sequence shown here is derived from an EMBL/GenBank/DDBJ whole genome shotgun (WGS) entry which is preliminary data.</text>
</comment>
<accession>A0ABQ0F200</accession>
<dbReference type="Proteomes" id="UP001623349">
    <property type="component" value="Unassembled WGS sequence"/>
</dbReference>
<reference evidence="2 3" key="1">
    <citation type="submission" date="2024-08" db="EMBL/GenBank/DDBJ databases">
        <title>The draft genome of Apodemus speciosus.</title>
        <authorList>
            <person name="Nabeshima K."/>
            <person name="Suzuki S."/>
            <person name="Onuma M."/>
        </authorList>
    </citation>
    <scope>NUCLEOTIDE SEQUENCE [LARGE SCALE GENOMIC DNA]</scope>
    <source>
        <strain evidence="2">IB14-021</strain>
    </source>
</reference>
<evidence type="ECO:0000313" key="3">
    <source>
        <dbReference type="Proteomes" id="UP001623349"/>
    </source>
</evidence>
<dbReference type="EMBL" id="BAAFST010000008">
    <property type="protein sequence ID" value="GAB1293309.1"/>
    <property type="molecule type" value="Genomic_DNA"/>
</dbReference>
<gene>
    <name evidence="2" type="ORF">APTSU1_000854000</name>
</gene>
<name>A0ABQ0F200_APOSI</name>
<proteinExistence type="predicted"/>
<sequence>MLSTHKLDEQLALLSLAGGLLVLALALAKVLAVQSPGHALGGRMVSPGTCNMTRKQKVMDVERAGQVGLFSLIGDSRRPHRSCGQSGKPSEEGKASTAPRDKILSRKALRPDSDIIFGAKLSPHPLPAVTKKESFKRGSGSAGDHGQDGVTGATADDPAVCEDGEQPGSAGEAEKDRQPCAVRREAAEAGTGLRASLASDKTARELSVPLDAQGAEPLQPVLERFKEEYKTLGRALDTTRHELPVGPSTWKSGRELLEQSISMVEGAPGPTAVTSHVHSS</sequence>
<feature type="compositionally biased region" description="Basic and acidic residues" evidence="1">
    <location>
        <begin position="172"/>
        <end position="187"/>
    </location>
</feature>
<feature type="compositionally biased region" description="Basic and acidic residues" evidence="1">
    <location>
        <begin position="89"/>
        <end position="105"/>
    </location>
</feature>
<evidence type="ECO:0000313" key="2">
    <source>
        <dbReference type="EMBL" id="GAB1293309.1"/>
    </source>
</evidence>
<evidence type="ECO:0000256" key="1">
    <source>
        <dbReference type="SAM" id="MobiDB-lite"/>
    </source>
</evidence>
<feature type="region of interest" description="Disordered" evidence="1">
    <location>
        <begin position="74"/>
        <end position="105"/>
    </location>
</feature>
<feature type="region of interest" description="Disordered" evidence="1">
    <location>
        <begin position="117"/>
        <end position="201"/>
    </location>
</feature>
<protein>
    <submittedName>
        <fullName evidence="2">HAUS augmin-like complex subunit 8</fullName>
    </submittedName>
</protein>